<dbReference type="InterPro" id="IPR008794">
    <property type="entry name" value="Pro_racemase_fam"/>
</dbReference>
<dbReference type="Pfam" id="PF05544">
    <property type="entry name" value="Pro_racemase"/>
    <property type="match status" value="1"/>
</dbReference>
<reference evidence="2" key="2">
    <citation type="submission" date="2022-01" db="EMBL/GenBank/DDBJ databases">
        <title>Collection of gut derived symbiotic bacterial strains cultured from healthy donors.</title>
        <authorList>
            <person name="Lin H."/>
            <person name="Kohout C."/>
            <person name="Waligurski E."/>
            <person name="Pamer E.G."/>
        </authorList>
    </citation>
    <scope>NUCLEOTIDE SEQUENCE</scope>
    <source>
        <strain evidence="2">MSK.14.39</strain>
    </source>
</reference>
<dbReference type="OrthoDB" id="181267at2"/>
<dbReference type="RefSeq" id="WP_154481512.1">
    <property type="nucleotide sequence ID" value="NZ_JAJBNW010000030.1"/>
</dbReference>
<dbReference type="EMBL" id="VULR01000001">
    <property type="protein sequence ID" value="MSS42228.1"/>
    <property type="molecule type" value="Genomic_DNA"/>
</dbReference>
<gene>
    <name evidence="3" type="ORF">FYJ27_00555</name>
    <name evidence="2" type="ORF">L0P62_03715</name>
</gene>
<dbReference type="SFLD" id="SFLDS00028">
    <property type="entry name" value="Proline_Racemase"/>
    <property type="match status" value="1"/>
</dbReference>
<dbReference type="PANTHER" id="PTHR33442:SF5">
    <property type="entry name" value="BIFUNCTIONAL TRANS-3-HYDROXY-L-PROLINE DEHYDRATASE_2-EPIMERASE"/>
    <property type="match status" value="1"/>
</dbReference>
<dbReference type="SUPFAM" id="SSF54506">
    <property type="entry name" value="Diaminopimelate epimerase-like"/>
    <property type="match status" value="1"/>
</dbReference>
<name>A0A844FE21_9FIRM</name>
<proteinExistence type="inferred from homology"/>
<evidence type="ECO:0000313" key="4">
    <source>
        <dbReference type="Proteomes" id="UP000462760"/>
    </source>
</evidence>
<keyword evidence="5" id="KW-1185">Reference proteome</keyword>
<dbReference type="EMBL" id="JAKNID010000008">
    <property type="protein sequence ID" value="MCG4564551.1"/>
    <property type="molecule type" value="Genomic_DNA"/>
</dbReference>
<evidence type="ECO:0000313" key="5">
    <source>
        <dbReference type="Proteomes" id="UP001108123"/>
    </source>
</evidence>
<sequence>MELIKSINVVDSHTVGEPTRVVVGGIPTIPGKNMAEKKEYLEKKLDHIRRMLMHEPRGHNDMFGAIITPPTRKGEADLGVIFMDGGGYLNMCCHGSMGVATVLIDTGMIEAKEPYTDIVLDAPAGLIKARVNVENKKAKSVSITNVPSFLFKEDLEVEIPSLGKIKVDISFGGSFFVLVDAKDLGIDLEVKNIDRLVKLSLEIRKAINNSIEIYHPEKPYIKTVDLIEIYDRPSHSKADLKNVVIFGRGQFDRSPCGTGTSAKLAALYSKGKINLNEPFVYESISGTTFTGKVLKETKVGEFNGVVPEVTGKAFITGFNQLIIDSDDPFKYGFVLPR</sequence>
<comment type="similarity">
    <text evidence="1">Belongs to the proline racemase family.</text>
</comment>
<dbReference type="PIRSF" id="PIRSF029792">
    <property type="entry name" value="Pro_racemase"/>
    <property type="match status" value="1"/>
</dbReference>
<reference evidence="3 4" key="1">
    <citation type="submission" date="2019-08" db="EMBL/GenBank/DDBJ databases">
        <title>In-depth cultivation of the pig gut microbiome towards novel bacterial diversity and tailored functional studies.</title>
        <authorList>
            <person name="Wylensek D."/>
            <person name="Hitch T.C.A."/>
            <person name="Clavel T."/>
        </authorList>
    </citation>
    <scope>NUCLEOTIDE SEQUENCE [LARGE SCALE GENOMIC DNA]</scope>
    <source>
        <strain evidence="3 4">Med78-601-WT-4W-RMD-3</strain>
    </source>
</reference>
<comment type="caution">
    <text evidence="3">The sequence shown here is derived from an EMBL/GenBank/DDBJ whole genome shotgun (WGS) entry which is preliminary data.</text>
</comment>
<dbReference type="Proteomes" id="UP000462760">
    <property type="component" value="Unassembled WGS sequence"/>
</dbReference>
<protein>
    <submittedName>
        <fullName evidence="2 3">Proline racemase</fullName>
    </submittedName>
</protein>
<organism evidence="3 4">
    <name type="scientific">Anaerosalibacter bizertensis</name>
    <dbReference type="NCBI Taxonomy" id="932217"/>
    <lineage>
        <taxon>Bacteria</taxon>
        <taxon>Bacillati</taxon>
        <taxon>Bacillota</taxon>
        <taxon>Tissierellia</taxon>
        <taxon>Tissierellales</taxon>
        <taxon>Sporanaerobacteraceae</taxon>
        <taxon>Anaerosalibacter</taxon>
    </lineage>
</organism>
<accession>A0A844FE21</accession>
<dbReference type="FunFam" id="3.10.310.10:FF:000005">
    <property type="entry name" value="Proline racemase"/>
    <property type="match status" value="1"/>
</dbReference>
<dbReference type="GO" id="GO:0047580">
    <property type="term" value="F:4-hydroxyproline epimerase activity"/>
    <property type="evidence" value="ECO:0007669"/>
    <property type="project" value="TreeGrafter"/>
</dbReference>
<evidence type="ECO:0000313" key="3">
    <source>
        <dbReference type="EMBL" id="MSS42228.1"/>
    </source>
</evidence>
<evidence type="ECO:0000313" key="2">
    <source>
        <dbReference type="EMBL" id="MCG4564551.1"/>
    </source>
</evidence>
<dbReference type="Proteomes" id="UP001108123">
    <property type="component" value="Unassembled WGS sequence"/>
</dbReference>
<dbReference type="Gene3D" id="3.10.310.10">
    <property type="entry name" value="Diaminopimelate Epimerase, Chain A, domain 1"/>
    <property type="match status" value="2"/>
</dbReference>
<dbReference type="AlphaFoldDB" id="A0A844FE21"/>
<evidence type="ECO:0000256" key="1">
    <source>
        <dbReference type="ARBA" id="ARBA00007529"/>
    </source>
</evidence>
<dbReference type="PANTHER" id="PTHR33442">
    <property type="entry name" value="TRANS-3-HYDROXY-L-PROLINE DEHYDRATASE"/>
    <property type="match status" value="1"/>
</dbReference>